<evidence type="ECO:0000313" key="9">
    <source>
        <dbReference type="EMBL" id="RCV35312.1"/>
    </source>
</evidence>
<feature type="region of interest" description="Disordered" evidence="8">
    <location>
        <begin position="56"/>
        <end position="162"/>
    </location>
</feature>
<reference evidence="9" key="1">
    <citation type="journal article" date="2012" name="Nat. Biotechnol.">
        <title>Reference genome sequence of the model plant Setaria.</title>
        <authorList>
            <person name="Bennetzen J.L."/>
            <person name="Schmutz J."/>
            <person name="Wang H."/>
            <person name="Percifield R."/>
            <person name="Hawkins J."/>
            <person name="Pontaroli A.C."/>
            <person name="Estep M."/>
            <person name="Feng L."/>
            <person name="Vaughn J.N."/>
            <person name="Grimwood J."/>
            <person name="Jenkins J."/>
            <person name="Barry K."/>
            <person name="Lindquist E."/>
            <person name="Hellsten U."/>
            <person name="Deshpande S."/>
            <person name="Wang X."/>
            <person name="Wu X."/>
            <person name="Mitros T."/>
            <person name="Triplett J."/>
            <person name="Yang X."/>
            <person name="Ye C.Y."/>
            <person name="Mauro-Herrera M."/>
            <person name="Wang L."/>
            <person name="Li P."/>
            <person name="Sharma M."/>
            <person name="Sharma R."/>
            <person name="Ronald P.C."/>
            <person name="Panaud O."/>
            <person name="Kellogg E.A."/>
            <person name="Brutnell T.P."/>
            <person name="Doust A.N."/>
            <person name="Tuskan G.A."/>
            <person name="Rokhsar D."/>
            <person name="Devos K.M."/>
        </authorList>
    </citation>
    <scope>NUCLEOTIDE SEQUENCE [LARGE SCALE GENOMIC DNA]</scope>
    <source>
        <strain evidence="9">Yugu1</strain>
    </source>
</reference>
<dbReference type="GO" id="GO:0051028">
    <property type="term" value="P:mRNA transport"/>
    <property type="evidence" value="ECO:0007669"/>
    <property type="project" value="UniProtKB-KW"/>
</dbReference>
<keyword evidence="5" id="KW-0811">Translocation</keyword>
<dbReference type="InterPro" id="IPR036322">
    <property type="entry name" value="WD40_repeat_dom_sf"/>
</dbReference>
<evidence type="ECO:0000256" key="1">
    <source>
        <dbReference type="ARBA" id="ARBA00004567"/>
    </source>
</evidence>
<feature type="compositionally biased region" description="Low complexity" evidence="8">
    <location>
        <begin position="104"/>
        <end position="124"/>
    </location>
</feature>
<dbReference type="GO" id="GO:0000056">
    <property type="term" value="P:ribosomal small subunit export from nucleus"/>
    <property type="evidence" value="ECO:0007669"/>
    <property type="project" value="InterPro"/>
</dbReference>
<evidence type="ECO:0000256" key="5">
    <source>
        <dbReference type="ARBA" id="ARBA00023010"/>
    </source>
</evidence>
<keyword evidence="6" id="KW-0906">Nuclear pore complex</keyword>
<dbReference type="Pfam" id="PF10168">
    <property type="entry name" value="Nup88"/>
    <property type="match status" value="1"/>
</dbReference>
<proteinExistence type="predicted"/>
<dbReference type="PANTHER" id="PTHR13257:SF0">
    <property type="entry name" value="NUCLEAR PORE COMPLEX PROTEIN NUP88"/>
    <property type="match status" value="1"/>
</dbReference>
<dbReference type="STRING" id="4555.A0A368RYP8"/>
<dbReference type="SUPFAM" id="SSF50978">
    <property type="entry name" value="WD40 repeat-like"/>
    <property type="match status" value="1"/>
</dbReference>
<dbReference type="OrthoDB" id="341482at2759"/>
<dbReference type="AlphaFoldDB" id="A0A368RYP8"/>
<dbReference type="EMBL" id="CM003534">
    <property type="protein sequence ID" value="RCV35312.1"/>
    <property type="molecule type" value="Genomic_DNA"/>
</dbReference>
<dbReference type="GO" id="GO:0005643">
    <property type="term" value="C:nuclear pore"/>
    <property type="evidence" value="ECO:0007669"/>
    <property type="project" value="UniProtKB-SubCell"/>
</dbReference>
<evidence type="ECO:0000256" key="4">
    <source>
        <dbReference type="ARBA" id="ARBA00022927"/>
    </source>
</evidence>
<dbReference type="InterPro" id="IPR037700">
    <property type="entry name" value="NUP88/NUP82"/>
</dbReference>
<dbReference type="GO" id="GO:0015031">
    <property type="term" value="P:protein transport"/>
    <property type="evidence" value="ECO:0007669"/>
    <property type="project" value="UniProtKB-KW"/>
</dbReference>
<dbReference type="GO" id="GO:0017056">
    <property type="term" value="F:structural constituent of nuclear pore"/>
    <property type="evidence" value="ECO:0007669"/>
    <property type="project" value="InterPro"/>
</dbReference>
<feature type="compositionally biased region" description="Pro residues" evidence="8">
    <location>
        <begin position="72"/>
        <end position="95"/>
    </location>
</feature>
<reference evidence="9" key="2">
    <citation type="submission" date="2015-07" db="EMBL/GenBank/DDBJ databases">
        <authorList>
            <person name="Noorani M."/>
        </authorList>
    </citation>
    <scope>NUCLEOTIDE SEQUENCE</scope>
    <source>
        <strain evidence="9">Yugu1</strain>
    </source>
</reference>
<evidence type="ECO:0000256" key="2">
    <source>
        <dbReference type="ARBA" id="ARBA00022448"/>
    </source>
</evidence>
<keyword evidence="7" id="KW-0539">Nucleus</keyword>
<dbReference type="EMBL" id="CM003534">
    <property type="protein sequence ID" value="RCV35313.1"/>
    <property type="molecule type" value="Genomic_DNA"/>
</dbReference>
<protein>
    <recommendedName>
        <fullName evidence="10">Nuclear pore complex protein NUP88</fullName>
    </recommendedName>
</protein>
<evidence type="ECO:0000256" key="7">
    <source>
        <dbReference type="ARBA" id="ARBA00023242"/>
    </source>
</evidence>
<dbReference type="InterPro" id="IPR019321">
    <property type="entry name" value="Nucleoporin_Nup88"/>
</dbReference>
<keyword evidence="4" id="KW-0653">Protein transport</keyword>
<keyword evidence="2" id="KW-0813">Transport</keyword>
<evidence type="ECO:0008006" key="10">
    <source>
        <dbReference type="Google" id="ProtNLM"/>
    </source>
</evidence>
<evidence type="ECO:0000256" key="8">
    <source>
        <dbReference type="SAM" id="MobiDB-lite"/>
    </source>
</evidence>
<evidence type="ECO:0000256" key="3">
    <source>
        <dbReference type="ARBA" id="ARBA00022816"/>
    </source>
</evidence>
<keyword evidence="3" id="KW-0509">mRNA transport</keyword>
<name>A0A368RYP8_SETIT</name>
<comment type="subcellular location">
    <subcellularLocation>
        <location evidence="1">Nucleus</location>
        <location evidence="1">Nuclear pore complex</location>
    </subcellularLocation>
</comment>
<sequence length="918" mass="100369">MGPRCWLGRLLMGPSRNLGFVVLCGLFVLSSSVSFRCRSRSRPRIEPKTLCLDRSTALQHLSSSPPMTRITAPPPPSSPPESPPPIRHSPAPATPPSRRRGRHSPSPSLALTPSSASTSAATSSRPKLRSTPKRSYTPAQWVPLSSHPAFSRRDGEGGGGGAAWDATASRLYAWDPSACGAHRIGVRIRDPEAENDGEEVAVEAAVPSEILMPETDLGYVVTHVSLNTDGSSLLLVGSHHLSVLYVHERVSEDGDTIICRTAPVASQILPSNSDGIKVLQASWHPFSNNHFAVLTSDAVFRLFDLSSDLEQPEQEFYLQPILPGKCQNASAICPVAFSYGSDHLWDRFSVFILFSDGSIFVLCPVVPFGSDYSKKHIQEIYEDVNAFGLKSSNPNVVTNSHLAIAWLEATFPDLLHQSTETSLLMSKAHPYAPVDDSLTLQGPLCRVCEENNESEGKTSTCEGKAVGFMYSSAGKDSVLVTAWGSGQLQVDALADEIQPQWNIGIPTRLNVDSHGKIKSVAMICDSNSQDPLALRSHRPSSMGSNVKSNIEAVWMGHSPPLLRLAIVDLALPKTPSDSSLSLFLDPLVPERFYCAHGGGLDMVTLHFLPFSYPEMASTPPSVHPILTTGNSETSSPFLCGFVTIADAYGHVQLVGITCLGECFVVEMKGWKEPTPLQLDIDSKSIKDVEPPATGMISKELIAGPDPPILPSSSSLKSLTPDSIEGKSTLHHYIKVFHEYYVEYGHKVFIELKEHADYVKTELEDKQKRLEAVKKSLLSIETKDQDINKRIDRAFKVYELLEKRIDSFKMLPAANKKPLSQAEQEFKAQLDRFADVELDALRSSIAALSARMKRFAQQPVGGTAGTGVILWQAPKAGRSHISESQMSLLKSSLEKLSILNEENNLKLRLIDHELKNKEQ</sequence>
<organism evidence="9">
    <name type="scientific">Setaria italica</name>
    <name type="common">Foxtail millet</name>
    <name type="synonym">Panicum italicum</name>
    <dbReference type="NCBI Taxonomy" id="4555"/>
    <lineage>
        <taxon>Eukaryota</taxon>
        <taxon>Viridiplantae</taxon>
        <taxon>Streptophyta</taxon>
        <taxon>Embryophyta</taxon>
        <taxon>Tracheophyta</taxon>
        <taxon>Spermatophyta</taxon>
        <taxon>Magnoliopsida</taxon>
        <taxon>Liliopsida</taxon>
        <taxon>Poales</taxon>
        <taxon>Poaceae</taxon>
        <taxon>PACMAD clade</taxon>
        <taxon>Panicoideae</taxon>
        <taxon>Panicodae</taxon>
        <taxon>Paniceae</taxon>
        <taxon>Cenchrinae</taxon>
        <taxon>Setaria</taxon>
    </lineage>
</organism>
<accession>A0A368RYP8</accession>
<dbReference type="PANTHER" id="PTHR13257">
    <property type="entry name" value="NUCLEOPORIN NUP84-RELATED"/>
    <property type="match status" value="1"/>
</dbReference>
<dbReference type="GO" id="GO:0000055">
    <property type="term" value="P:ribosomal large subunit export from nucleus"/>
    <property type="evidence" value="ECO:0007669"/>
    <property type="project" value="InterPro"/>
</dbReference>
<evidence type="ECO:0000256" key="6">
    <source>
        <dbReference type="ARBA" id="ARBA00023132"/>
    </source>
</evidence>
<gene>
    <name evidence="9" type="ORF">SETIT_7G231000v2</name>
</gene>